<protein>
    <recommendedName>
        <fullName evidence="3">Ig-like domain-containing protein</fullName>
    </recommendedName>
</protein>
<evidence type="ECO:0000313" key="2">
    <source>
        <dbReference type="Proteomes" id="UP000189981"/>
    </source>
</evidence>
<proteinExistence type="predicted"/>
<evidence type="ECO:0000313" key="1">
    <source>
        <dbReference type="EMBL" id="SKB31449.1"/>
    </source>
</evidence>
<dbReference type="Proteomes" id="UP000189981">
    <property type="component" value="Unassembled WGS sequence"/>
</dbReference>
<evidence type="ECO:0008006" key="3">
    <source>
        <dbReference type="Google" id="ProtNLM"/>
    </source>
</evidence>
<dbReference type="RefSeq" id="WP_079701013.1">
    <property type="nucleotide sequence ID" value="NZ_FUYR01000001.1"/>
</dbReference>
<dbReference type="AlphaFoldDB" id="A0A1T5A9B3"/>
<name>A0A1T5A9B3_9SPHI</name>
<organism evidence="1 2">
    <name type="scientific">Daejeonella lutea</name>
    <dbReference type="NCBI Taxonomy" id="572036"/>
    <lineage>
        <taxon>Bacteria</taxon>
        <taxon>Pseudomonadati</taxon>
        <taxon>Bacteroidota</taxon>
        <taxon>Sphingobacteriia</taxon>
        <taxon>Sphingobacteriales</taxon>
        <taxon>Sphingobacteriaceae</taxon>
        <taxon>Daejeonella</taxon>
    </lineage>
</organism>
<sequence length="372" mass="42277">MEKICKQVISLKTRLYTLCNLVFFVTLFSNCGDHSELNDITVLKEGEKSVAIFIPTELLPGLTNERLEEKIFIRLAGQPDNVLGEYQMSSDGVVFRPLIELTPAKDYQIIYQGRLLSLLSIPERLADGKTSLNGIYPVTDTVPENLLKIYLSFSRPMRQGVSENYLSILDSKGDTLKDIFLNLNTELWDEEGKQLTIWLDPGRIKRGLQPNERDGNPLHTGSMYTLVVSPEWTDLSGGKLEKGYSKKFVTIEKDIQSPDPVNWNMKLPKAGTREDLSISFRESLDHSLLLNTITIIRRDGESVKGKITVKDKETSLSFSPEQQWTAGIYYLKVDSRLEDLAGNNLNRLFDRDLLKDKPAGKDEFHTRQFIIN</sequence>
<reference evidence="2" key="1">
    <citation type="submission" date="2017-02" db="EMBL/GenBank/DDBJ databases">
        <authorList>
            <person name="Varghese N."/>
            <person name="Submissions S."/>
        </authorList>
    </citation>
    <scope>NUCLEOTIDE SEQUENCE [LARGE SCALE GENOMIC DNA]</scope>
    <source>
        <strain evidence="2">DSM 22385</strain>
    </source>
</reference>
<dbReference type="STRING" id="572036.SAMN05661099_0472"/>
<dbReference type="EMBL" id="FUYR01000001">
    <property type="protein sequence ID" value="SKB31449.1"/>
    <property type="molecule type" value="Genomic_DNA"/>
</dbReference>
<gene>
    <name evidence="1" type="ORF">SAMN05661099_0472</name>
</gene>
<accession>A0A1T5A9B3</accession>
<keyword evidence="2" id="KW-1185">Reference proteome</keyword>
<dbReference type="OrthoDB" id="246488at2"/>